<dbReference type="Proteomes" id="UP000596742">
    <property type="component" value="Unassembled WGS sequence"/>
</dbReference>
<name>A0A8B6FI09_MYTGA</name>
<dbReference type="Gene3D" id="3.30.420.10">
    <property type="entry name" value="Ribonuclease H-like superfamily/Ribonuclease H"/>
    <property type="match status" value="1"/>
</dbReference>
<evidence type="ECO:0000259" key="1">
    <source>
        <dbReference type="Pfam" id="PF18701"/>
    </source>
</evidence>
<feature type="domain" description="DUF5641" evidence="1">
    <location>
        <begin position="181"/>
        <end position="277"/>
    </location>
</feature>
<dbReference type="PANTHER" id="PTHR47331">
    <property type="entry name" value="PHD-TYPE DOMAIN-CONTAINING PROTEIN"/>
    <property type="match status" value="1"/>
</dbReference>
<dbReference type="InterPro" id="IPR012337">
    <property type="entry name" value="RNaseH-like_sf"/>
</dbReference>
<gene>
    <name evidence="2" type="ORF">MGAL_10B043366</name>
</gene>
<protein>
    <recommendedName>
        <fullName evidence="1">DUF5641 domain-containing protein</fullName>
    </recommendedName>
</protein>
<dbReference type="OrthoDB" id="6145901at2759"/>
<dbReference type="EMBL" id="UYJE01006838">
    <property type="protein sequence ID" value="VDI49537.1"/>
    <property type="molecule type" value="Genomic_DNA"/>
</dbReference>
<reference evidence="2" key="1">
    <citation type="submission" date="2018-11" db="EMBL/GenBank/DDBJ databases">
        <authorList>
            <person name="Alioto T."/>
            <person name="Alioto T."/>
        </authorList>
    </citation>
    <scope>NUCLEOTIDE SEQUENCE</scope>
</reference>
<accession>A0A8B6FI09</accession>
<proteinExistence type="predicted"/>
<dbReference type="InterPro" id="IPR036397">
    <property type="entry name" value="RNaseH_sf"/>
</dbReference>
<dbReference type="Pfam" id="PF18701">
    <property type="entry name" value="DUF5641"/>
    <property type="match status" value="1"/>
</dbReference>
<dbReference type="InterPro" id="IPR040676">
    <property type="entry name" value="DUF5641"/>
</dbReference>
<keyword evidence="3" id="KW-1185">Reference proteome</keyword>
<organism evidence="2 3">
    <name type="scientific">Mytilus galloprovincialis</name>
    <name type="common">Mediterranean mussel</name>
    <dbReference type="NCBI Taxonomy" id="29158"/>
    <lineage>
        <taxon>Eukaryota</taxon>
        <taxon>Metazoa</taxon>
        <taxon>Spiralia</taxon>
        <taxon>Lophotrochozoa</taxon>
        <taxon>Mollusca</taxon>
        <taxon>Bivalvia</taxon>
        <taxon>Autobranchia</taxon>
        <taxon>Pteriomorphia</taxon>
        <taxon>Mytilida</taxon>
        <taxon>Mytiloidea</taxon>
        <taxon>Mytilidae</taxon>
        <taxon>Mytilinae</taxon>
        <taxon>Mytilus</taxon>
    </lineage>
</organism>
<evidence type="ECO:0000313" key="3">
    <source>
        <dbReference type="Proteomes" id="UP000596742"/>
    </source>
</evidence>
<dbReference type="AlphaFoldDB" id="A0A8B6FI09"/>
<comment type="caution">
    <text evidence="2">The sequence shown here is derived from an EMBL/GenBank/DDBJ whole genome shotgun (WGS) entry which is preliminary data.</text>
</comment>
<sequence length="280" mass="31997">MGDYVFLSSNSSNTHRSGSGDDFIFLYQCVAQIYSSSRTSQGIRSDQGTNFIGAINELDITSFNVEDQPIKDYLQNNGTMWQFNPPHASNMSGAWERMIGLARKILNSMLCDIKGKQLTHEILCTLMAEVCCIVNNRPITVVSSDPESPHMLSPNVLLTHKTDNDTEYIPDLSLKYTYKAQWKQVQVLANQFWKRWKTEYLHNLQLKKKWEVESCNLCKDDIVLTIDDTLHMNQWLIGTVVEVYPSSDGLVRKALVRVIKNGEPTTYIRPISKLVYLFSD</sequence>
<dbReference type="PANTHER" id="PTHR47331:SF6">
    <property type="entry name" value="DOUBLECORTIN DOMAIN-CONTAINING PROTEIN"/>
    <property type="match status" value="1"/>
</dbReference>
<dbReference type="GO" id="GO:0003676">
    <property type="term" value="F:nucleic acid binding"/>
    <property type="evidence" value="ECO:0007669"/>
    <property type="project" value="InterPro"/>
</dbReference>
<evidence type="ECO:0000313" key="2">
    <source>
        <dbReference type="EMBL" id="VDI49537.1"/>
    </source>
</evidence>
<dbReference type="SUPFAM" id="SSF53098">
    <property type="entry name" value="Ribonuclease H-like"/>
    <property type="match status" value="1"/>
</dbReference>